<protein>
    <submittedName>
        <fullName evidence="3">Unannotated protein</fullName>
    </submittedName>
</protein>
<keyword evidence="2" id="KW-0812">Transmembrane</keyword>
<keyword evidence="2" id="KW-0472">Membrane</keyword>
<reference evidence="3" key="1">
    <citation type="submission" date="2020-05" db="EMBL/GenBank/DDBJ databases">
        <authorList>
            <person name="Chiriac C."/>
            <person name="Salcher M."/>
            <person name="Ghai R."/>
            <person name="Kavagutti S V."/>
        </authorList>
    </citation>
    <scope>NUCLEOTIDE SEQUENCE</scope>
</reference>
<feature type="region of interest" description="Disordered" evidence="1">
    <location>
        <begin position="1"/>
        <end position="21"/>
    </location>
</feature>
<evidence type="ECO:0000256" key="2">
    <source>
        <dbReference type="SAM" id="Phobius"/>
    </source>
</evidence>
<evidence type="ECO:0000313" key="3">
    <source>
        <dbReference type="EMBL" id="CAB4598820.1"/>
    </source>
</evidence>
<sequence>MSGPIETSPESVGPPDSEDEHHEGCLVAGVVTGVLAMVAVVAFVAIFVIVKVFFSAGDEGDAAALQKIVVETGIDTTSTDIVHPPQRDIHLGSCDVDGDGVRAAGTITNWTNEPADYTFVISYRSGGAGPFGVEFDSTDVLLTNIEPSTTVNWDSVAQTRPDGAFTCRIMRIDRVDSGGNTSPK</sequence>
<keyword evidence="2" id="KW-1133">Transmembrane helix</keyword>
<evidence type="ECO:0000256" key="1">
    <source>
        <dbReference type="SAM" id="MobiDB-lite"/>
    </source>
</evidence>
<gene>
    <name evidence="3" type="ORF">UFOPK1835_00240</name>
</gene>
<proteinExistence type="predicted"/>
<feature type="transmembrane region" description="Helical" evidence="2">
    <location>
        <begin position="26"/>
        <end position="50"/>
    </location>
</feature>
<accession>A0A6J6GET6</accession>
<name>A0A6J6GET6_9ZZZZ</name>
<dbReference type="AlphaFoldDB" id="A0A6J6GET6"/>
<dbReference type="EMBL" id="CAEZUP010000006">
    <property type="protein sequence ID" value="CAB4598820.1"/>
    <property type="molecule type" value="Genomic_DNA"/>
</dbReference>
<organism evidence="3">
    <name type="scientific">freshwater metagenome</name>
    <dbReference type="NCBI Taxonomy" id="449393"/>
    <lineage>
        <taxon>unclassified sequences</taxon>
        <taxon>metagenomes</taxon>
        <taxon>ecological metagenomes</taxon>
    </lineage>
</organism>